<feature type="binding site" evidence="20">
    <location>
        <position position="489"/>
    </location>
    <ligand>
        <name>ATP</name>
        <dbReference type="ChEBI" id="CHEBI:30616"/>
    </ligand>
</feature>
<dbReference type="STRING" id="112509.M0ZCJ9"/>
<evidence type="ECO:0000256" key="13">
    <source>
        <dbReference type="ARBA" id="ARBA00022840"/>
    </source>
</evidence>
<dbReference type="Pfam" id="PF00560">
    <property type="entry name" value="LRR_1"/>
    <property type="match status" value="2"/>
</dbReference>
<dbReference type="SUPFAM" id="SSF56112">
    <property type="entry name" value="Protein kinase-like (PK-like)"/>
    <property type="match status" value="1"/>
</dbReference>
<dbReference type="GO" id="GO:0005524">
    <property type="term" value="F:ATP binding"/>
    <property type="evidence" value="ECO:0007669"/>
    <property type="project" value="UniProtKB-UniRule"/>
</dbReference>
<evidence type="ECO:0000256" key="9">
    <source>
        <dbReference type="ARBA" id="ARBA00022729"/>
    </source>
</evidence>
<keyword evidence="12" id="KW-0418">Kinase</keyword>
<dbReference type="PROSITE" id="PS00109">
    <property type="entry name" value="PROTEIN_KINASE_TYR"/>
    <property type="match status" value="1"/>
</dbReference>
<dbReference type="FunFam" id="3.80.10.10:FF:000041">
    <property type="entry name" value="LRR receptor-like serine/threonine-protein kinase ERECTA"/>
    <property type="match status" value="1"/>
</dbReference>
<evidence type="ECO:0000256" key="3">
    <source>
        <dbReference type="ARBA" id="ARBA00012513"/>
    </source>
</evidence>
<dbReference type="Gene3D" id="3.30.200.20">
    <property type="entry name" value="Phosphorylase Kinase, domain 1"/>
    <property type="match status" value="1"/>
</dbReference>
<evidence type="ECO:0000313" key="22">
    <source>
        <dbReference type="EnsemblPlants" id="HORVU.MOREX.r3.5HG0501110.1"/>
    </source>
</evidence>
<dbReference type="InterPro" id="IPR032675">
    <property type="entry name" value="LRR_dom_sf"/>
</dbReference>
<dbReference type="InterPro" id="IPR051420">
    <property type="entry name" value="Ser_Thr_Kinases_DiverseReg"/>
</dbReference>
<evidence type="ECO:0000256" key="4">
    <source>
        <dbReference type="ARBA" id="ARBA00022527"/>
    </source>
</evidence>
<dbReference type="InterPro" id="IPR011009">
    <property type="entry name" value="Kinase-like_dom_sf"/>
</dbReference>
<dbReference type="InterPro" id="IPR008266">
    <property type="entry name" value="Tyr_kinase_AS"/>
</dbReference>
<keyword evidence="23" id="KW-1185">Reference proteome</keyword>
<dbReference type="Gramene" id="HORVU.MOREX.r2.5HG0415940.1">
    <property type="protein sequence ID" value="HORVU.MOREX.r2.5HG0415940.1"/>
    <property type="gene ID" value="HORVU.MOREX.r2.5HG0415940"/>
</dbReference>
<dbReference type="InterPro" id="IPR000719">
    <property type="entry name" value="Prot_kinase_dom"/>
</dbReference>
<keyword evidence="9" id="KW-0732">Signal</keyword>
<dbReference type="InParanoid" id="M0ZCJ9"/>
<keyword evidence="14" id="KW-1133">Transmembrane helix</keyword>
<dbReference type="Gene3D" id="1.10.510.10">
    <property type="entry name" value="Transferase(Phosphotransferase) domain 1"/>
    <property type="match status" value="1"/>
</dbReference>
<dbReference type="Pfam" id="PF00069">
    <property type="entry name" value="Pkinase"/>
    <property type="match status" value="1"/>
</dbReference>
<dbReference type="InterPro" id="IPR055414">
    <property type="entry name" value="LRR_R13L4/SHOC2-like"/>
</dbReference>
<dbReference type="InterPro" id="IPR001611">
    <property type="entry name" value="Leu-rich_rpt"/>
</dbReference>
<evidence type="ECO:0000259" key="21">
    <source>
        <dbReference type="PROSITE" id="PS50011"/>
    </source>
</evidence>
<dbReference type="Pfam" id="PF23598">
    <property type="entry name" value="LRR_14"/>
    <property type="match status" value="1"/>
</dbReference>
<evidence type="ECO:0000256" key="7">
    <source>
        <dbReference type="ARBA" id="ARBA00022679"/>
    </source>
</evidence>
<name>M0ZCJ9_HORVV</name>
<keyword evidence="6" id="KW-0433">Leucine-rich repeat</keyword>
<dbReference type="GO" id="GO:0038023">
    <property type="term" value="F:signaling receptor activity"/>
    <property type="evidence" value="ECO:0000318"/>
    <property type="project" value="GO_Central"/>
</dbReference>
<evidence type="ECO:0000256" key="5">
    <source>
        <dbReference type="ARBA" id="ARBA00022553"/>
    </source>
</evidence>
<keyword evidence="10" id="KW-0677">Repeat</keyword>
<dbReference type="PANTHER" id="PTHR48005">
    <property type="entry name" value="LEUCINE RICH REPEAT KINASE 2"/>
    <property type="match status" value="1"/>
</dbReference>
<dbReference type="PROSITE" id="PS00107">
    <property type="entry name" value="PROTEIN_KINASE_ATP"/>
    <property type="match status" value="1"/>
</dbReference>
<keyword evidence="11 20" id="KW-0547">Nucleotide-binding</keyword>
<evidence type="ECO:0000256" key="1">
    <source>
        <dbReference type="ARBA" id="ARBA00004162"/>
    </source>
</evidence>
<organism evidence="22 23">
    <name type="scientific">Hordeum vulgare subsp. vulgare</name>
    <name type="common">Domesticated barley</name>
    <dbReference type="NCBI Taxonomy" id="112509"/>
    <lineage>
        <taxon>Eukaryota</taxon>
        <taxon>Viridiplantae</taxon>
        <taxon>Streptophyta</taxon>
        <taxon>Embryophyta</taxon>
        <taxon>Tracheophyta</taxon>
        <taxon>Spermatophyta</taxon>
        <taxon>Magnoliopsida</taxon>
        <taxon>Liliopsida</taxon>
        <taxon>Poales</taxon>
        <taxon>Poaceae</taxon>
        <taxon>BOP clade</taxon>
        <taxon>Pooideae</taxon>
        <taxon>Triticodae</taxon>
        <taxon>Triticeae</taxon>
        <taxon>Hordeinae</taxon>
        <taxon>Hordeum</taxon>
    </lineage>
</organism>
<evidence type="ECO:0000256" key="15">
    <source>
        <dbReference type="ARBA" id="ARBA00023136"/>
    </source>
</evidence>
<feature type="domain" description="Protein kinase" evidence="21">
    <location>
        <begin position="460"/>
        <end position="728"/>
    </location>
</feature>
<comment type="subcellular location">
    <subcellularLocation>
        <location evidence="1">Cell membrane</location>
        <topology evidence="1">Single-pass membrane protein</topology>
    </subcellularLocation>
    <subcellularLocation>
        <location evidence="2">Membrane</location>
        <topology evidence="2">Single-pass type I membrane protein</topology>
    </subcellularLocation>
</comment>
<proteinExistence type="predicted"/>
<comment type="catalytic activity">
    <reaction evidence="18">
        <text>L-threonyl-[protein] + ATP = O-phospho-L-threonyl-[protein] + ADP + H(+)</text>
        <dbReference type="Rhea" id="RHEA:46608"/>
        <dbReference type="Rhea" id="RHEA-COMP:11060"/>
        <dbReference type="Rhea" id="RHEA-COMP:11605"/>
        <dbReference type="ChEBI" id="CHEBI:15378"/>
        <dbReference type="ChEBI" id="CHEBI:30013"/>
        <dbReference type="ChEBI" id="CHEBI:30616"/>
        <dbReference type="ChEBI" id="CHEBI:61977"/>
        <dbReference type="ChEBI" id="CHEBI:456216"/>
        <dbReference type="EC" id="2.7.11.1"/>
    </reaction>
</comment>
<keyword evidence="15" id="KW-0472">Membrane</keyword>
<evidence type="ECO:0000256" key="10">
    <source>
        <dbReference type="ARBA" id="ARBA00022737"/>
    </source>
</evidence>
<dbReference type="FunFam" id="3.80.10.10:FF:000095">
    <property type="entry name" value="LRR receptor-like serine/threonine-protein kinase GSO1"/>
    <property type="match status" value="1"/>
</dbReference>
<evidence type="ECO:0000313" key="23">
    <source>
        <dbReference type="Proteomes" id="UP000011116"/>
    </source>
</evidence>
<comment type="catalytic activity">
    <reaction evidence="19">
        <text>L-seryl-[protein] + ATP = O-phospho-L-seryl-[protein] + ADP + H(+)</text>
        <dbReference type="Rhea" id="RHEA:17989"/>
        <dbReference type="Rhea" id="RHEA-COMP:9863"/>
        <dbReference type="Rhea" id="RHEA-COMP:11604"/>
        <dbReference type="ChEBI" id="CHEBI:15378"/>
        <dbReference type="ChEBI" id="CHEBI:29999"/>
        <dbReference type="ChEBI" id="CHEBI:30616"/>
        <dbReference type="ChEBI" id="CHEBI:83421"/>
        <dbReference type="ChEBI" id="CHEBI:456216"/>
        <dbReference type="EC" id="2.7.11.1"/>
    </reaction>
</comment>
<evidence type="ECO:0000256" key="16">
    <source>
        <dbReference type="ARBA" id="ARBA00023170"/>
    </source>
</evidence>
<keyword evidence="4" id="KW-0723">Serine/threonine-protein kinase</keyword>
<evidence type="ECO:0000256" key="18">
    <source>
        <dbReference type="ARBA" id="ARBA00047899"/>
    </source>
</evidence>
<evidence type="ECO:0000256" key="17">
    <source>
        <dbReference type="ARBA" id="ARBA00023180"/>
    </source>
</evidence>
<keyword evidence="17" id="KW-0325">Glycoprotein</keyword>
<evidence type="ECO:0000256" key="11">
    <source>
        <dbReference type="ARBA" id="ARBA00022741"/>
    </source>
</evidence>
<dbReference type="FunFam" id="3.30.200.20:FF:000309">
    <property type="entry name" value="Leucine-rich repeat receptor protein kinase MSP1"/>
    <property type="match status" value="1"/>
</dbReference>
<dbReference type="eggNOG" id="ENOG502QQYD">
    <property type="taxonomic scope" value="Eukaryota"/>
</dbReference>
<dbReference type="AlphaFoldDB" id="M0ZCJ9"/>
<dbReference type="EnsemblPlants" id="HORVU.MOREX.r3.5HG0501110.1">
    <property type="protein sequence ID" value="HORVU.MOREX.r3.5HG0501110.1"/>
    <property type="gene ID" value="HORVU.MOREX.r3.5HG0501110"/>
</dbReference>
<dbReference type="SMR" id="M0ZCJ9"/>
<keyword evidence="16" id="KW-0675">Receptor</keyword>
<keyword evidence="7" id="KW-0808">Transferase</keyword>
<accession>M0ZCJ9</accession>
<dbReference type="PANTHER" id="PTHR48005:SF70">
    <property type="entry name" value="MDIS1-INTERACTING RECEPTOR LIKE KINASE 2-LIKE"/>
    <property type="match status" value="1"/>
</dbReference>
<evidence type="ECO:0000256" key="20">
    <source>
        <dbReference type="PROSITE-ProRule" id="PRU10141"/>
    </source>
</evidence>
<dbReference type="GO" id="GO:0004674">
    <property type="term" value="F:protein serine/threonine kinase activity"/>
    <property type="evidence" value="ECO:0007669"/>
    <property type="project" value="UniProtKB-KW"/>
</dbReference>
<sequence>MFSLKQIAINNNSLSGELPSEFGNLANLEYLISYQNKLSGPIHQSFGKLESVIEIRLFNNELSGPLPSGLSNLTNLVVIQLSDNQLTGHLPDLCHSKKLQVFQLFRNKFYGPVPKGLRDCNSLIYFGISKNQIEGDISEAFGVYPHLSDINLSSNRFKGRLSPNWGSCKNLSGINFADNMIEGSIPSELGMLKNLRRLILSFNRFTSEIPPEIGNITNLYWMDLRNNKLSGQIPKQIGRLSNLEILHFSSNLLSGKVPEEIGNCLKLQSLHMYNNSLNGSLPGSLGNLASLQRMLDLSMNSLSGPIPQELGKLEVLMFVNFSHNQFSGAIPVSVASMQSLTIFDVSYNFLEGSIPKGIHNASAEWFLHNKDLCGDLVGISPCNLPLADHRRKRQKIILSIGLPIFAAAISVVVACAIGFLICRKKVSQRTDDVSKRDVFSVWSFDGRMAFEDIINATDNFDEKHCIGEGSYGSVYKAELQSKEVVAVKKLHAADEDADDEERFQHEIEMLTKIRQRNIVKLYGYCSHPRYRFLVCQFIEKGNLASILSNEELAIQFHWQRRTALIRDVAQALTYLHHDVHPPIIHRDITSRNILLDADYKAFVSDFGIARMLKPDSSNWSALAGTYGYIAPEFSYTSQVTEKCDVYSFGVVALEVLMGKHPGYMHEFHSSLKDHFLPEEILDKRLPQPQDETDEALDVRRCISVAFECLLPSPKERPTMLKAYRDLVV</sequence>
<dbReference type="PaxDb" id="4513-MLOC_81614.1"/>
<evidence type="ECO:0000256" key="14">
    <source>
        <dbReference type="ARBA" id="ARBA00022989"/>
    </source>
</evidence>
<dbReference type="SUPFAM" id="SSF52047">
    <property type="entry name" value="RNI-like"/>
    <property type="match status" value="1"/>
</dbReference>
<dbReference type="Gramene" id="HORVU.MOREX.r3.5HG0501110.1">
    <property type="protein sequence ID" value="HORVU.MOREX.r3.5HG0501110.1"/>
    <property type="gene ID" value="HORVU.MOREX.r3.5HG0501110"/>
</dbReference>
<dbReference type="InterPro" id="IPR017441">
    <property type="entry name" value="Protein_kinase_ATP_BS"/>
</dbReference>
<keyword evidence="13 20" id="KW-0067">ATP-binding</keyword>
<evidence type="ECO:0000256" key="8">
    <source>
        <dbReference type="ARBA" id="ARBA00022692"/>
    </source>
</evidence>
<dbReference type="InterPro" id="IPR003591">
    <property type="entry name" value="Leu-rich_rpt_typical-subtyp"/>
</dbReference>
<keyword evidence="5" id="KW-0597">Phosphoprotein</keyword>
<dbReference type="ExpressionAtlas" id="M0ZCJ9">
    <property type="expression patterns" value="differential"/>
</dbReference>
<dbReference type="Proteomes" id="UP000011116">
    <property type="component" value="Chromosome 5H"/>
</dbReference>
<reference evidence="23" key="1">
    <citation type="journal article" date="2012" name="Nature">
        <title>A physical, genetic and functional sequence assembly of the barley genome.</title>
        <authorList>
            <consortium name="The International Barley Genome Sequencing Consortium"/>
            <person name="Mayer K.F."/>
            <person name="Waugh R."/>
            <person name="Brown J.W."/>
            <person name="Schulman A."/>
            <person name="Langridge P."/>
            <person name="Platzer M."/>
            <person name="Fincher G.B."/>
            <person name="Muehlbauer G.J."/>
            <person name="Sato K."/>
            <person name="Close T.J."/>
            <person name="Wise R.P."/>
            <person name="Stein N."/>
        </authorList>
    </citation>
    <scope>NUCLEOTIDE SEQUENCE [LARGE SCALE GENOMIC DNA]</scope>
    <source>
        <strain evidence="23">cv. Morex</strain>
    </source>
</reference>
<evidence type="ECO:0000256" key="12">
    <source>
        <dbReference type="ARBA" id="ARBA00022777"/>
    </source>
</evidence>
<evidence type="ECO:0000256" key="2">
    <source>
        <dbReference type="ARBA" id="ARBA00004479"/>
    </source>
</evidence>
<protein>
    <recommendedName>
        <fullName evidence="3">non-specific serine/threonine protein kinase</fullName>
        <ecNumber evidence="3">2.7.11.1</ecNumber>
    </recommendedName>
</protein>
<dbReference type="OMA" id="RENNEWA"/>
<reference evidence="22" key="3">
    <citation type="submission" date="2022-01" db="UniProtKB">
        <authorList>
            <consortium name="EnsemblPlants"/>
        </authorList>
    </citation>
    <scope>IDENTIFICATION</scope>
    <source>
        <strain evidence="22">subsp. vulgare</strain>
    </source>
</reference>
<keyword evidence="8" id="KW-0812">Transmembrane</keyword>
<evidence type="ECO:0000256" key="6">
    <source>
        <dbReference type="ARBA" id="ARBA00022614"/>
    </source>
</evidence>
<dbReference type="GO" id="GO:0005886">
    <property type="term" value="C:plasma membrane"/>
    <property type="evidence" value="ECO:0000318"/>
    <property type="project" value="GO_Central"/>
</dbReference>
<reference evidence="22" key="2">
    <citation type="submission" date="2020-10" db="EMBL/GenBank/DDBJ databases">
        <authorList>
            <person name="Scholz U."/>
            <person name="Mascher M."/>
            <person name="Fiebig A."/>
        </authorList>
    </citation>
    <scope>NUCLEOTIDE SEQUENCE [LARGE SCALE GENOMIC DNA]</scope>
    <source>
        <strain evidence="22">cv. Morex</strain>
    </source>
</reference>
<dbReference type="EC" id="2.7.11.1" evidence="3"/>
<evidence type="ECO:0000256" key="19">
    <source>
        <dbReference type="ARBA" id="ARBA00048679"/>
    </source>
</evidence>
<dbReference type="Gene3D" id="3.80.10.10">
    <property type="entry name" value="Ribonuclease Inhibitor"/>
    <property type="match status" value="3"/>
</dbReference>
<dbReference type="SMART" id="SM00369">
    <property type="entry name" value="LRR_TYP"/>
    <property type="match status" value="4"/>
</dbReference>
<dbReference type="GO" id="GO:0009755">
    <property type="term" value="P:hormone-mediated signaling pathway"/>
    <property type="evidence" value="ECO:0000318"/>
    <property type="project" value="GO_Central"/>
</dbReference>
<dbReference type="PROSITE" id="PS50011">
    <property type="entry name" value="PROTEIN_KINASE_DOM"/>
    <property type="match status" value="1"/>
</dbReference>